<evidence type="ECO:0000313" key="8">
    <source>
        <dbReference type="Proteomes" id="UP000886597"/>
    </source>
</evidence>
<dbReference type="PANTHER" id="PTHR43101:SF1">
    <property type="entry name" value="BETA-FRUCTOSIDASE"/>
    <property type="match status" value="1"/>
</dbReference>
<dbReference type="InterPro" id="IPR001362">
    <property type="entry name" value="Glyco_hydro_32"/>
</dbReference>
<accession>A0AAN4RLP7</accession>
<keyword evidence="3 7" id="KW-0378">Hydrolase</keyword>
<keyword evidence="9" id="KW-1185">Reference proteome</keyword>
<evidence type="ECO:0000256" key="3">
    <source>
        <dbReference type="ARBA" id="ARBA00022801"/>
    </source>
</evidence>
<protein>
    <recommendedName>
        <fullName evidence="2">beta-fructofuranosidase</fullName>
        <ecNumber evidence="2">3.2.1.26</ecNumber>
    </recommendedName>
</protein>
<evidence type="ECO:0000313" key="7">
    <source>
        <dbReference type="EMBL" id="GEQ54108.1"/>
    </source>
</evidence>
<dbReference type="GO" id="GO:0004564">
    <property type="term" value="F:beta-fructofuranosidase activity"/>
    <property type="evidence" value="ECO:0007669"/>
    <property type="project" value="UniProtKB-EC"/>
</dbReference>
<evidence type="ECO:0000313" key="6">
    <source>
        <dbReference type="EMBL" id="GEQ49030.1"/>
    </source>
</evidence>
<dbReference type="SMART" id="SM00640">
    <property type="entry name" value="Glyco_32"/>
    <property type="match status" value="1"/>
</dbReference>
<dbReference type="EMBL" id="BKBQ01000011">
    <property type="protein sequence ID" value="GEQ54108.1"/>
    <property type="molecule type" value="Genomic_DNA"/>
</dbReference>
<feature type="domain" description="Glycosyl hydrolase family 32 N-terminal" evidence="5">
    <location>
        <begin position="21"/>
        <end position="317"/>
    </location>
</feature>
<dbReference type="PANTHER" id="PTHR43101">
    <property type="entry name" value="BETA-FRUCTOSIDASE"/>
    <property type="match status" value="1"/>
</dbReference>
<gene>
    <name evidence="7" type="primary">sacA_2</name>
    <name evidence="6" type="ORF">TK11N_08820</name>
    <name evidence="7" type="ORF">TK2N_09520</name>
</gene>
<dbReference type="EC" id="3.2.1.26" evidence="2"/>
<dbReference type="AlphaFoldDB" id="A0AAN4RLP7"/>
<evidence type="ECO:0000256" key="2">
    <source>
        <dbReference type="ARBA" id="ARBA00012758"/>
    </source>
</evidence>
<dbReference type="EMBL" id="BKBO01000010">
    <property type="protein sequence ID" value="GEQ49030.1"/>
    <property type="molecule type" value="Genomic_DNA"/>
</dbReference>
<evidence type="ECO:0000259" key="5">
    <source>
        <dbReference type="Pfam" id="PF00251"/>
    </source>
</evidence>
<evidence type="ECO:0000313" key="9">
    <source>
        <dbReference type="Proteomes" id="UP000886607"/>
    </source>
</evidence>
<dbReference type="InterPro" id="IPR013320">
    <property type="entry name" value="ConA-like_dom_sf"/>
</dbReference>
<reference evidence="7" key="2">
    <citation type="journal article" date="2020" name="Int. Dairy J.">
        <title>Lactic acid bacterial diversity in Brie cheese focusing on salt concentration and pH of isolation medium and characterisation of halophilic and alkaliphilic lactic acid bacterial isolates.</title>
        <authorList>
            <person name="Unno R."/>
            <person name="Matsutani M."/>
            <person name="Suzuki T."/>
            <person name="Kodama K."/>
            <person name="Matsushita H."/>
            <person name="Yamasato K."/>
            <person name="Koizumi Y."/>
            <person name="Ishikawa M."/>
        </authorList>
    </citation>
    <scope>NUCLEOTIDE SEQUENCE</scope>
    <source>
        <strain evidence="7">7C1</strain>
        <strain evidence="6">8C4</strain>
    </source>
</reference>
<dbReference type="RefSeq" id="WP_202583726.1">
    <property type="nucleotide sequence ID" value="NZ_BKBO01000010.1"/>
</dbReference>
<comment type="similarity">
    <text evidence="1">Belongs to the glycosyl hydrolase 32 family.</text>
</comment>
<evidence type="ECO:0000256" key="4">
    <source>
        <dbReference type="ARBA" id="ARBA00023295"/>
    </source>
</evidence>
<reference evidence="7" key="1">
    <citation type="submission" date="2019-08" db="EMBL/GenBank/DDBJ databases">
        <authorList>
            <person name="Ishikawa M."/>
            <person name="Suzuki T."/>
            <person name="Matsutani M."/>
        </authorList>
    </citation>
    <scope>NUCLEOTIDE SEQUENCE</scope>
    <source>
        <strain evidence="7">7C1</strain>
        <strain evidence="6">8C4</strain>
    </source>
</reference>
<dbReference type="InterPro" id="IPR023296">
    <property type="entry name" value="Glyco_hydro_beta-prop_sf"/>
</dbReference>
<sequence length="446" mass="51906">MTLLDKADQLFVGKKEQYHFHIHPKNGWGNDPNGLVYFKGRYHVFFQCNPFENNNSQIFWAHVSSEDLIKWKWEPFALAPDKEYDKDGCFSGSAIVEKGKLYLFYTGHKKLETNYLETVCVAVSEDGICFDKIGNNPLISEPPENNTFRFRDPKVWKNNYFQLIIGGENKDGYGQVSFYESEHILGPWKYKETLIKASNHEGSMWECPDFFTIGNKQALITSPKGLETTYKNGFESVYLIQNFECPLKIDKRIETIDQGTDFYAPQTFFDPKKQRRILFGWFGLPGEQEKEVKNVQSGALTIPRELTWKYNKLYMAPADEMVWLRKMGSIKPVLNKQLITNHCELVLQGELNSVMLHLQDEKASFKVCYEKGDFSIEINDPIRNRESVMIFSEVNEIRLFIDHNLTELFINRGECVWTNKCEFGDDIYIEKEGDGSLISYLLRDVF</sequence>
<keyword evidence="4" id="KW-0326">Glycosidase</keyword>
<dbReference type="InterPro" id="IPR013148">
    <property type="entry name" value="Glyco_hydro_32_N"/>
</dbReference>
<dbReference type="GO" id="GO:0005975">
    <property type="term" value="P:carbohydrate metabolic process"/>
    <property type="evidence" value="ECO:0007669"/>
    <property type="project" value="InterPro"/>
</dbReference>
<dbReference type="SUPFAM" id="SSF75005">
    <property type="entry name" value="Arabinanase/levansucrase/invertase"/>
    <property type="match status" value="1"/>
</dbReference>
<dbReference type="CDD" id="cd08996">
    <property type="entry name" value="GH32_FFase"/>
    <property type="match status" value="1"/>
</dbReference>
<comment type="caution">
    <text evidence="7">The sequence shown here is derived from an EMBL/GenBank/DDBJ whole genome shotgun (WGS) entry which is preliminary data.</text>
</comment>
<dbReference type="Pfam" id="PF00251">
    <property type="entry name" value="Glyco_hydro_32N"/>
    <property type="match status" value="1"/>
</dbReference>
<dbReference type="SUPFAM" id="SSF49899">
    <property type="entry name" value="Concanavalin A-like lectins/glucanases"/>
    <property type="match status" value="1"/>
</dbReference>
<dbReference type="Gene3D" id="2.115.10.20">
    <property type="entry name" value="Glycosyl hydrolase domain, family 43"/>
    <property type="match status" value="1"/>
</dbReference>
<dbReference type="Proteomes" id="UP000886597">
    <property type="component" value="Unassembled WGS sequence"/>
</dbReference>
<name>A0AAN4RLP7_9ENTE</name>
<evidence type="ECO:0000256" key="1">
    <source>
        <dbReference type="ARBA" id="ARBA00009902"/>
    </source>
</evidence>
<dbReference type="InterPro" id="IPR051214">
    <property type="entry name" value="GH32_Enzymes"/>
</dbReference>
<organism evidence="7 8">
    <name type="scientific">Tetragenococcus koreensis</name>
    <dbReference type="NCBI Taxonomy" id="290335"/>
    <lineage>
        <taxon>Bacteria</taxon>
        <taxon>Bacillati</taxon>
        <taxon>Bacillota</taxon>
        <taxon>Bacilli</taxon>
        <taxon>Lactobacillales</taxon>
        <taxon>Enterococcaceae</taxon>
        <taxon>Tetragenococcus</taxon>
    </lineage>
</organism>
<dbReference type="Proteomes" id="UP000886607">
    <property type="component" value="Unassembled WGS sequence"/>
</dbReference>
<proteinExistence type="inferred from homology"/>